<dbReference type="AlphaFoldDB" id="A0A8B4S2P2"/>
<keyword evidence="2" id="KW-1185">Reference proteome</keyword>
<organism evidence="1 2">
    <name type="scientific">Comamonas testosteroni</name>
    <name type="common">Pseudomonas testosteroni</name>
    <dbReference type="NCBI Taxonomy" id="285"/>
    <lineage>
        <taxon>Bacteria</taxon>
        <taxon>Pseudomonadati</taxon>
        <taxon>Pseudomonadota</taxon>
        <taxon>Betaproteobacteria</taxon>
        <taxon>Burkholderiales</taxon>
        <taxon>Comamonadaceae</taxon>
        <taxon>Comamonas</taxon>
    </lineage>
</organism>
<accession>A0A8B4S2P2</accession>
<protein>
    <submittedName>
        <fullName evidence="1">Uncharacterized protein</fullName>
    </submittedName>
</protein>
<sequence>MSLGMASFTNQRGWVNMYLKRHFHNFKYEK</sequence>
<gene>
    <name evidence="1" type="ORF">NCTC10698_01430</name>
</gene>
<proteinExistence type="predicted"/>
<comment type="caution">
    <text evidence="1">The sequence shown here is derived from an EMBL/GenBank/DDBJ whole genome shotgun (WGS) entry which is preliminary data.</text>
</comment>
<evidence type="ECO:0000313" key="1">
    <source>
        <dbReference type="EMBL" id="SUY76061.1"/>
    </source>
</evidence>
<dbReference type="EMBL" id="UFXL01000001">
    <property type="protein sequence ID" value="SUY76061.1"/>
    <property type="molecule type" value="Genomic_DNA"/>
</dbReference>
<evidence type="ECO:0000313" key="2">
    <source>
        <dbReference type="Proteomes" id="UP000255070"/>
    </source>
</evidence>
<name>A0A8B4S2P2_COMTE</name>
<dbReference type="Proteomes" id="UP000255070">
    <property type="component" value="Unassembled WGS sequence"/>
</dbReference>
<reference evidence="1 2" key="1">
    <citation type="submission" date="2018-06" db="EMBL/GenBank/DDBJ databases">
        <authorList>
            <consortium name="Pathogen Informatics"/>
            <person name="Doyle S."/>
        </authorList>
    </citation>
    <scope>NUCLEOTIDE SEQUENCE [LARGE SCALE GENOMIC DNA]</scope>
    <source>
        <strain evidence="1 2">NCTC10698</strain>
    </source>
</reference>